<dbReference type="EMBL" id="KM359505">
    <property type="protein sequence ID" value="AIR93497.1"/>
    <property type="molecule type" value="Genomic_DNA"/>
</dbReference>
<evidence type="ECO:0000313" key="1">
    <source>
        <dbReference type="EMBL" id="AIR93497.1"/>
    </source>
</evidence>
<dbReference type="RefSeq" id="YP_009213674.1">
    <property type="nucleotide sequence ID" value="NC_028955.1"/>
</dbReference>
<organism evidence="1 2">
    <name type="scientific">Prochlorococcus phage P-TIM68</name>
    <dbReference type="NCBI Taxonomy" id="1542477"/>
    <lineage>
        <taxon>Viruses</taxon>
        <taxon>Duplodnaviria</taxon>
        <taxon>Heunggongvirae</taxon>
        <taxon>Uroviricota</taxon>
        <taxon>Caudoviricetes</taxon>
        <taxon>Pantevenvirales</taxon>
        <taxon>Kyanoviridae</taxon>
        <taxon>Haifavirus</taxon>
        <taxon>Haifavirus tim68</taxon>
    </lineage>
</organism>
<dbReference type="KEGG" id="vg:26640218"/>
<name>A0A0K0KVZ4_9CAUD</name>
<protein>
    <submittedName>
        <fullName evidence="1">Uncharacterized protein</fullName>
    </submittedName>
</protein>
<sequence length="180" mass="18737">MALWGNNDNKLTATVGLVTASGINGQVTGTGTTFTNFAVGDTLTLGVGATSGFGVIKNIDSDTSMQVITTAMDPKVGIYSGPTKSYTVGQRPVALREDPNFAPTSSNAERDYTSKVYGVNASIQNARKDSGSQYAPTHAGWVGVTTYNDTSGNLRVKTETFVAMSGISTQTQAPDNVLPA</sequence>
<reference evidence="2" key="1">
    <citation type="submission" date="2014-08" db="EMBL/GenBank/DDBJ databases">
        <authorList>
            <person name="Edwards T."/>
        </authorList>
    </citation>
    <scope>NUCLEOTIDE SEQUENCE [LARGE SCALE GENOMIC DNA]</scope>
</reference>
<accession>A0A0K0KVZ4</accession>
<proteinExistence type="predicted"/>
<dbReference type="Proteomes" id="UP000207741">
    <property type="component" value="Segment"/>
</dbReference>
<dbReference type="OrthoDB" id="28335at10239"/>
<evidence type="ECO:0000313" key="2">
    <source>
        <dbReference type="Proteomes" id="UP000207741"/>
    </source>
</evidence>
<dbReference type="GeneID" id="26640218"/>
<keyword evidence="2" id="KW-1185">Reference proteome</keyword>